<sequence length="208" mass="23133">MQYLALIGTVAVVHLLGLMSPGPDFFITVKNSLSYSRKTGRWTAIGVGLGIVVHLLYCFAGLAFIISQSILLFNIFKLLGAAYLIFIGIKSLFAKSFKMDIKNVAHKKDISKIKALRSGFLTNVLNPKATLYFLSLFTFVVSPNEPWFMIVALSVLMVVETMLWFYLVATFFTHHKIKNSFDKFNGVFNKVFGGLLVALGIKVALGHK</sequence>
<feature type="transmembrane region" description="Helical" evidence="6">
    <location>
        <begin position="72"/>
        <end position="94"/>
    </location>
</feature>
<evidence type="ECO:0000256" key="4">
    <source>
        <dbReference type="ARBA" id="ARBA00022989"/>
    </source>
</evidence>
<keyword evidence="3 6" id="KW-0812">Transmembrane</keyword>
<evidence type="ECO:0000256" key="1">
    <source>
        <dbReference type="ARBA" id="ARBA00004651"/>
    </source>
</evidence>
<organism evidence="7 8">
    <name type="scientific">Candidatus Magasanikbacteria bacterium CG_4_10_14_0_2_um_filter_33_14</name>
    <dbReference type="NCBI Taxonomy" id="1974636"/>
    <lineage>
        <taxon>Bacteria</taxon>
        <taxon>Candidatus Magasanikiibacteriota</taxon>
    </lineage>
</organism>
<dbReference type="Pfam" id="PF01810">
    <property type="entry name" value="LysE"/>
    <property type="match status" value="1"/>
</dbReference>
<evidence type="ECO:0000256" key="3">
    <source>
        <dbReference type="ARBA" id="ARBA00022692"/>
    </source>
</evidence>
<reference evidence="8" key="1">
    <citation type="submission" date="2017-09" db="EMBL/GenBank/DDBJ databases">
        <title>Depth-based differentiation of microbial function through sediment-hosted aquifers and enrichment of novel symbionts in the deep terrestrial subsurface.</title>
        <authorList>
            <person name="Probst A.J."/>
            <person name="Ladd B."/>
            <person name="Jarett J.K."/>
            <person name="Geller-Mcgrath D.E."/>
            <person name="Sieber C.M.K."/>
            <person name="Emerson J.B."/>
            <person name="Anantharaman K."/>
            <person name="Thomas B.C."/>
            <person name="Malmstrom R."/>
            <person name="Stieglmeier M."/>
            <person name="Klingl A."/>
            <person name="Woyke T."/>
            <person name="Ryan C.M."/>
            <person name="Banfield J.F."/>
        </authorList>
    </citation>
    <scope>NUCLEOTIDE SEQUENCE [LARGE SCALE GENOMIC DNA]</scope>
</reference>
<feature type="transmembrane region" description="Helical" evidence="6">
    <location>
        <begin position="187"/>
        <end position="205"/>
    </location>
</feature>
<comment type="subcellular location">
    <subcellularLocation>
        <location evidence="1">Cell membrane</location>
        <topology evidence="1">Multi-pass membrane protein</topology>
    </subcellularLocation>
</comment>
<proteinExistence type="predicted"/>
<dbReference type="PIRSF" id="PIRSF006324">
    <property type="entry name" value="LeuE"/>
    <property type="match status" value="1"/>
</dbReference>
<dbReference type="PANTHER" id="PTHR30086:SF21">
    <property type="entry name" value="TRANSPORT PROTEIN"/>
    <property type="match status" value="1"/>
</dbReference>
<dbReference type="GO" id="GO:0005886">
    <property type="term" value="C:plasma membrane"/>
    <property type="evidence" value="ECO:0007669"/>
    <property type="project" value="UniProtKB-SubCell"/>
</dbReference>
<dbReference type="InterPro" id="IPR001123">
    <property type="entry name" value="LeuE-type"/>
</dbReference>
<keyword evidence="2" id="KW-1003">Cell membrane</keyword>
<dbReference type="Proteomes" id="UP000231453">
    <property type="component" value="Unassembled WGS sequence"/>
</dbReference>
<evidence type="ECO:0000256" key="5">
    <source>
        <dbReference type="ARBA" id="ARBA00023136"/>
    </source>
</evidence>
<feature type="transmembrane region" description="Helical" evidence="6">
    <location>
        <begin position="115"/>
        <end position="141"/>
    </location>
</feature>
<evidence type="ECO:0000313" key="7">
    <source>
        <dbReference type="EMBL" id="PIZ96130.1"/>
    </source>
</evidence>
<dbReference type="PANTHER" id="PTHR30086">
    <property type="entry name" value="ARGININE EXPORTER PROTEIN ARGO"/>
    <property type="match status" value="1"/>
</dbReference>
<feature type="transmembrane region" description="Helical" evidence="6">
    <location>
        <begin position="147"/>
        <end position="167"/>
    </location>
</feature>
<evidence type="ECO:0000313" key="8">
    <source>
        <dbReference type="Proteomes" id="UP000231453"/>
    </source>
</evidence>
<evidence type="ECO:0000256" key="2">
    <source>
        <dbReference type="ARBA" id="ARBA00022475"/>
    </source>
</evidence>
<name>A0A2M7VB35_9BACT</name>
<comment type="caution">
    <text evidence="7">The sequence shown here is derived from an EMBL/GenBank/DDBJ whole genome shotgun (WGS) entry which is preliminary data.</text>
</comment>
<dbReference type="AlphaFoldDB" id="A0A2M7VB35"/>
<dbReference type="GO" id="GO:0015171">
    <property type="term" value="F:amino acid transmembrane transporter activity"/>
    <property type="evidence" value="ECO:0007669"/>
    <property type="project" value="TreeGrafter"/>
</dbReference>
<feature type="transmembrane region" description="Helical" evidence="6">
    <location>
        <begin position="41"/>
        <end position="66"/>
    </location>
</feature>
<accession>A0A2M7VB35</accession>
<keyword evidence="5 6" id="KW-0472">Membrane</keyword>
<evidence type="ECO:0000256" key="6">
    <source>
        <dbReference type="SAM" id="Phobius"/>
    </source>
</evidence>
<gene>
    <name evidence="7" type="ORF">COX80_02265</name>
</gene>
<feature type="transmembrane region" description="Helical" evidence="6">
    <location>
        <begin position="6"/>
        <end position="29"/>
    </location>
</feature>
<protein>
    <submittedName>
        <fullName evidence="7">Amino acid transporter</fullName>
    </submittedName>
</protein>
<keyword evidence="4 6" id="KW-1133">Transmembrane helix</keyword>
<dbReference type="EMBL" id="PFPL01000033">
    <property type="protein sequence ID" value="PIZ96130.1"/>
    <property type="molecule type" value="Genomic_DNA"/>
</dbReference>